<feature type="region of interest" description="Disordered" evidence="7">
    <location>
        <begin position="1"/>
        <end position="52"/>
    </location>
</feature>
<feature type="compositionally biased region" description="Polar residues" evidence="7">
    <location>
        <begin position="24"/>
        <end position="52"/>
    </location>
</feature>
<dbReference type="InterPro" id="IPR036097">
    <property type="entry name" value="HisK_dim/P_sf"/>
</dbReference>
<dbReference type="FunFam" id="3.30.565.10:FF:000006">
    <property type="entry name" value="Sensor histidine kinase WalK"/>
    <property type="match status" value="1"/>
</dbReference>
<dbReference type="Gene3D" id="3.30.450.20">
    <property type="entry name" value="PAS domain"/>
    <property type="match status" value="1"/>
</dbReference>
<reference evidence="10" key="1">
    <citation type="submission" date="2020-10" db="EMBL/GenBank/DDBJ databases">
        <title>Taxonomic study of unclassified bacteria belonging to the class Ktedonobacteria.</title>
        <authorList>
            <person name="Yabe S."/>
            <person name="Wang C.M."/>
            <person name="Zheng Y."/>
            <person name="Sakai Y."/>
            <person name="Cavaletti L."/>
            <person name="Monciardini P."/>
            <person name="Donadio S."/>
        </authorList>
    </citation>
    <scope>NUCLEOTIDE SEQUENCE</scope>
    <source>
        <strain evidence="10">ID150040</strain>
    </source>
</reference>
<dbReference type="EC" id="2.7.13.3" evidence="2"/>
<gene>
    <name evidence="10" type="ORF">KSF_099720</name>
</gene>
<comment type="catalytic activity">
    <reaction evidence="1">
        <text>ATP + protein L-histidine = ADP + protein N-phospho-L-histidine.</text>
        <dbReference type="EC" id="2.7.13.3"/>
    </reaction>
</comment>
<dbReference type="Gene3D" id="3.30.450.40">
    <property type="match status" value="1"/>
</dbReference>
<dbReference type="AlphaFoldDB" id="A0A8J3N687"/>
<evidence type="ECO:0000256" key="4">
    <source>
        <dbReference type="ARBA" id="ARBA00022679"/>
    </source>
</evidence>
<dbReference type="RefSeq" id="WP_220210530.1">
    <property type="nucleotide sequence ID" value="NZ_BNJK01000002.1"/>
</dbReference>
<evidence type="ECO:0000256" key="5">
    <source>
        <dbReference type="ARBA" id="ARBA00022777"/>
    </source>
</evidence>
<dbReference type="PANTHER" id="PTHR43547">
    <property type="entry name" value="TWO-COMPONENT HISTIDINE KINASE"/>
    <property type="match status" value="1"/>
</dbReference>
<evidence type="ECO:0000313" key="11">
    <source>
        <dbReference type="Proteomes" id="UP000597444"/>
    </source>
</evidence>
<dbReference type="EMBL" id="BNJK01000002">
    <property type="protein sequence ID" value="GHO99924.1"/>
    <property type="molecule type" value="Genomic_DNA"/>
</dbReference>
<evidence type="ECO:0000259" key="9">
    <source>
        <dbReference type="PROSITE" id="PS50113"/>
    </source>
</evidence>
<evidence type="ECO:0000259" key="8">
    <source>
        <dbReference type="PROSITE" id="PS50109"/>
    </source>
</evidence>
<keyword evidence="6" id="KW-0902">Two-component regulatory system</keyword>
<dbReference type="InterPro" id="IPR035965">
    <property type="entry name" value="PAS-like_dom_sf"/>
</dbReference>
<dbReference type="SMART" id="SM00388">
    <property type="entry name" value="HisKA"/>
    <property type="match status" value="1"/>
</dbReference>
<feature type="domain" description="PAC" evidence="9">
    <location>
        <begin position="346"/>
        <end position="398"/>
    </location>
</feature>
<proteinExistence type="predicted"/>
<organism evidence="10 11">
    <name type="scientific">Reticulibacter mediterranei</name>
    <dbReference type="NCBI Taxonomy" id="2778369"/>
    <lineage>
        <taxon>Bacteria</taxon>
        <taxon>Bacillati</taxon>
        <taxon>Chloroflexota</taxon>
        <taxon>Ktedonobacteria</taxon>
        <taxon>Ktedonobacterales</taxon>
        <taxon>Reticulibacteraceae</taxon>
        <taxon>Reticulibacter</taxon>
    </lineage>
</organism>
<dbReference type="InterPro" id="IPR000700">
    <property type="entry name" value="PAS-assoc_C"/>
</dbReference>
<dbReference type="SUPFAM" id="SSF55781">
    <property type="entry name" value="GAF domain-like"/>
    <property type="match status" value="1"/>
</dbReference>
<evidence type="ECO:0000256" key="1">
    <source>
        <dbReference type="ARBA" id="ARBA00000085"/>
    </source>
</evidence>
<feature type="domain" description="Histidine kinase" evidence="8">
    <location>
        <begin position="409"/>
        <end position="641"/>
    </location>
</feature>
<dbReference type="PANTHER" id="PTHR43547:SF2">
    <property type="entry name" value="HYBRID SIGNAL TRANSDUCTION HISTIDINE KINASE C"/>
    <property type="match status" value="1"/>
</dbReference>
<dbReference type="PROSITE" id="PS50109">
    <property type="entry name" value="HIS_KIN"/>
    <property type="match status" value="1"/>
</dbReference>
<dbReference type="Proteomes" id="UP000597444">
    <property type="component" value="Unassembled WGS sequence"/>
</dbReference>
<accession>A0A8J3N687</accession>
<dbReference type="SMART" id="SM00387">
    <property type="entry name" value="HATPase_c"/>
    <property type="match status" value="1"/>
</dbReference>
<dbReference type="GO" id="GO:0000155">
    <property type="term" value="F:phosphorelay sensor kinase activity"/>
    <property type="evidence" value="ECO:0007669"/>
    <property type="project" value="InterPro"/>
</dbReference>
<evidence type="ECO:0000256" key="7">
    <source>
        <dbReference type="SAM" id="MobiDB-lite"/>
    </source>
</evidence>
<dbReference type="InterPro" id="IPR001610">
    <property type="entry name" value="PAC"/>
</dbReference>
<evidence type="ECO:0000256" key="3">
    <source>
        <dbReference type="ARBA" id="ARBA00022553"/>
    </source>
</evidence>
<dbReference type="Pfam" id="PF00512">
    <property type="entry name" value="HisKA"/>
    <property type="match status" value="1"/>
</dbReference>
<dbReference type="CDD" id="cd00082">
    <property type="entry name" value="HisKA"/>
    <property type="match status" value="1"/>
</dbReference>
<dbReference type="Pfam" id="PF01590">
    <property type="entry name" value="GAF"/>
    <property type="match status" value="1"/>
</dbReference>
<name>A0A8J3N687_9CHLR</name>
<keyword evidence="5" id="KW-0418">Kinase</keyword>
<dbReference type="Pfam" id="PF02518">
    <property type="entry name" value="HATPase_c"/>
    <property type="match status" value="1"/>
</dbReference>
<dbReference type="Gene3D" id="3.30.565.10">
    <property type="entry name" value="Histidine kinase-like ATPase, C-terminal domain"/>
    <property type="match status" value="1"/>
</dbReference>
<comment type="caution">
    <text evidence="10">The sequence shown here is derived from an EMBL/GenBank/DDBJ whole genome shotgun (WGS) entry which is preliminary data.</text>
</comment>
<dbReference type="PROSITE" id="PS50113">
    <property type="entry name" value="PAC"/>
    <property type="match status" value="1"/>
</dbReference>
<dbReference type="CDD" id="cd00075">
    <property type="entry name" value="HATPase"/>
    <property type="match status" value="1"/>
</dbReference>
<dbReference type="InterPro" id="IPR003018">
    <property type="entry name" value="GAF"/>
</dbReference>
<dbReference type="SMART" id="SM00065">
    <property type="entry name" value="GAF"/>
    <property type="match status" value="1"/>
</dbReference>
<dbReference type="SUPFAM" id="SSF47384">
    <property type="entry name" value="Homodimeric domain of signal transducing histidine kinase"/>
    <property type="match status" value="1"/>
</dbReference>
<keyword evidence="3" id="KW-0597">Phosphoprotein</keyword>
<dbReference type="InterPro" id="IPR003661">
    <property type="entry name" value="HisK_dim/P_dom"/>
</dbReference>
<dbReference type="SMART" id="SM00086">
    <property type="entry name" value="PAC"/>
    <property type="match status" value="1"/>
</dbReference>
<evidence type="ECO:0000313" key="10">
    <source>
        <dbReference type="EMBL" id="GHO99924.1"/>
    </source>
</evidence>
<evidence type="ECO:0000256" key="6">
    <source>
        <dbReference type="ARBA" id="ARBA00023012"/>
    </source>
</evidence>
<evidence type="ECO:0000256" key="2">
    <source>
        <dbReference type="ARBA" id="ARBA00012438"/>
    </source>
</evidence>
<sequence>MGHKVYKSFSRLARRLPNEGPLDTSPQEQQPSPNGMSGDSNQQNSQGRAQEQTKIANPHILREVAQMTVQSFPSSHEAMSAALEVIGRFLDCQTLFIGRVGENKSEKTSVDYGERVEQHTLKIMEARNRDTSLPAVGSEGALERTYCQTVWRTQQPLIIEDSSQHPFYQRLPTTEEYHIGFYIGVPLLYSDGRVYGTLCAQDPHPHALADQPEALELMQIVARFLISYIEREELTTQLRAAEQAQAELAWKERQARAEADSRVRELEAVFEAMGDGLVVCDLQGQFQMNAAAWDLSLMPFAQDNVDWIVEQQDKEPLVWDENGQPLAVECWPIYRVLRGEHLTGASAVNVQSLSNGGEKRDLNVSGTPIYDQQQQINGAVLVFRDVTERSLLERQTQELNRRFNEFLSIASHELKGPLTTTLGNIQLAQRTLHRALTQHSGEQKAVLGSLEKIQHYLDRAESQVHMQNRLASDLIDVSRIRTGKLELHMQCCDMGQIVREIVEDQRQATQGRVINLDPPTEQILIHGDAGRLGQVVSNYLTNALKYSASTKSVEVAVTTESNTVRVTVSDQGPGLTPEEQKCVWERFYRAKGVQVLSGSGIGLGLGLHICQTIVQWHGGSVGLHSIPGQGSRFWFTLPLCMESMPC</sequence>
<dbReference type="InterPro" id="IPR036890">
    <property type="entry name" value="HATPase_C_sf"/>
</dbReference>
<dbReference type="SUPFAM" id="SSF55874">
    <property type="entry name" value="ATPase domain of HSP90 chaperone/DNA topoisomerase II/histidine kinase"/>
    <property type="match status" value="1"/>
</dbReference>
<keyword evidence="11" id="KW-1185">Reference proteome</keyword>
<dbReference type="Gene3D" id="1.10.287.130">
    <property type="match status" value="1"/>
</dbReference>
<dbReference type="InterPro" id="IPR005467">
    <property type="entry name" value="His_kinase_dom"/>
</dbReference>
<protein>
    <recommendedName>
        <fullName evidence="2">histidine kinase</fullName>
        <ecNumber evidence="2">2.7.13.3</ecNumber>
    </recommendedName>
</protein>
<keyword evidence="4" id="KW-0808">Transferase</keyword>
<dbReference type="InterPro" id="IPR029016">
    <property type="entry name" value="GAF-like_dom_sf"/>
</dbReference>
<dbReference type="InterPro" id="IPR003594">
    <property type="entry name" value="HATPase_dom"/>
</dbReference>
<dbReference type="InterPro" id="IPR004358">
    <property type="entry name" value="Sig_transdc_His_kin-like_C"/>
</dbReference>
<dbReference type="SUPFAM" id="SSF55785">
    <property type="entry name" value="PYP-like sensor domain (PAS domain)"/>
    <property type="match status" value="1"/>
</dbReference>
<dbReference type="PRINTS" id="PR00344">
    <property type="entry name" value="BCTRLSENSOR"/>
</dbReference>